<keyword evidence="2" id="KW-1185">Reference proteome</keyword>
<dbReference type="InterPro" id="IPR036779">
    <property type="entry name" value="LysM_dom_sf"/>
</dbReference>
<accession>A0ABQ6C5W2</accession>
<dbReference type="RefSeq" id="WP_284306934.1">
    <property type="nucleotide sequence ID" value="NZ_BSPB01000005.1"/>
</dbReference>
<protein>
    <recommendedName>
        <fullName evidence="3">Phage tail protein</fullName>
    </recommendedName>
</protein>
<proteinExistence type="predicted"/>
<evidence type="ECO:0000313" key="2">
    <source>
        <dbReference type="Proteomes" id="UP001156903"/>
    </source>
</evidence>
<evidence type="ECO:0008006" key="3">
    <source>
        <dbReference type="Google" id="ProtNLM"/>
    </source>
</evidence>
<evidence type="ECO:0000313" key="1">
    <source>
        <dbReference type="EMBL" id="GLS13587.1"/>
    </source>
</evidence>
<name>A0ABQ6C5W2_9BURK</name>
<dbReference type="Proteomes" id="UP001156903">
    <property type="component" value="Unassembled WGS sequence"/>
</dbReference>
<dbReference type="EMBL" id="BSPB01000005">
    <property type="protein sequence ID" value="GLS13587.1"/>
    <property type="molecule type" value="Genomic_DNA"/>
</dbReference>
<sequence>MQITTTQGDMVDQLALKALGRRDGTTTAQVLAANPGLCQQPVRLPAGIVITIPEAPEVMTDRRVKLWD</sequence>
<comment type="caution">
    <text evidence="1">The sequence shown here is derived from an EMBL/GenBank/DDBJ whole genome shotgun (WGS) entry which is preliminary data.</text>
</comment>
<dbReference type="InterPro" id="IPR008861">
    <property type="entry name" value="GpX-like"/>
</dbReference>
<gene>
    <name evidence="1" type="ORF">GCM10007935_10170</name>
</gene>
<organism evidence="1 2">
    <name type="scientific">Hydrogenophaga electricum</name>
    <dbReference type="NCBI Taxonomy" id="1230953"/>
    <lineage>
        <taxon>Bacteria</taxon>
        <taxon>Pseudomonadati</taxon>
        <taxon>Pseudomonadota</taxon>
        <taxon>Betaproteobacteria</taxon>
        <taxon>Burkholderiales</taxon>
        <taxon>Comamonadaceae</taxon>
        <taxon>Hydrogenophaga</taxon>
    </lineage>
</organism>
<reference evidence="2" key="1">
    <citation type="journal article" date="2019" name="Int. J. Syst. Evol. Microbiol.">
        <title>The Global Catalogue of Microorganisms (GCM) 10K type strain sequencing project: providing services to taxonomists for standard genome sequencing and annotation.</title>
        <authorList>
            <consortium name="The Broad Institute Genomics Platform"/>
            <consortium name="The Broad Institute Genome Sequencing Center for Infectious Disease"/>
            <person name="Wu L."/>
            <person name="Ma J."/>
        </authorList>
    </citation>
    <scope>NUCLEOTIDE SEQUENCE [LARGE SCALE GENOMIC DNA]</scope>
    <source>
        <strain evidence="2">NBRC 109341</strain>
    </source>
</reference>
<dbReference type="Gene3D" id="3.10.350.10">
    <property type="entry name" value="LysM domain"/>
    <property type="match status" value="1"/>
</dbReference>
<dbReference type="Pfam" id="PF05489">
    <property type="entry name" value="Phage_tail_X"/>
    <property type="match status" value="1"/>
</dbReference>